<dbReference type="GO" id="GO:0005737">
    <property type="term" value="C:cytoplasm"/>
    <property type="evidence" value="ECO:0007669"/>
    <property type="project" value="TreeGrafter"/>
</dbReference>
<dbReference type="VEuPathDB" id="FungiDB:SDRG_16854"/>
<dbReference type="GO" id="GO:0019894">
    <property type="term" value="F:kinesin binding"/>
    <property type="evidence" value="ECO:0007669"/>
    <property type="project" value="TreeGrafter"/>
</dbReference>
<evidence type="ECO:0000313" key="11">
    <source>
        <dbReference type="Proteomes" id="UP000030762"/>
    </source>
</evidence>
<proteinExistence type="inferred from homology"/>
<dbReference type="InterPro" id="IPR011990">
    <property type="entry name" value="TPR-like_helical_dom_sf"/>
</dbReference>
<evidence type="ECO:0000256" key="1">
    <source>
        <dbReference type="ARBA" id="ARBA00004245"/>
    </source>
</evidence>
<keyword evidence="6" id="KW-0802">TPR repeat</keyword>
<protein>
    <submittedName>
        <fullName evidence="10">Uncharacterized protein</fullName>
    </submittedName>
</protein>
<dbReference type="OMA" id="EHLGETH"/>
<dbReference type="SUPFAM" id="SSF48452">
    <property type="entry name" value="TPR-like"/>
    <property type="match status" value="2"/>
</dbReference>
<accession>T0PIS5</accession>
<evidence type="ECO:0000256" key="2">
    <source>
        <dbReference type="ARBA" id="ARBA00009622"/>
    </source>
</evidence>
<evidence type="ECO:0000256" key="9">
    <source>
        <dbReference type="ARBA" id="ARBA00023212"/>
    </source>
</evidence>
<name>T0PIS5_SAPDV</name>
<dbReference type="GO" id="GO:0005871">
    <property type="term" value="C:kinesin complex"/>
    <property type="evidence" value="ECO:0007669"/>
    <property type="project" value="InterPro"/>
</dbReference>
<dbReference type="EMBL" id="JH767288">
    <property type="protein sequence ID" value="EQC25274.1"/>
    <property type="molecule type" value="Genomic_DNA"/>
</dbReference>
<dbReference type="SMART" id="SM00028">
    <property type="entry name" value="TPR"/>
    <property type="match status" value="3"/>
</dbReference>
<keyword evidence="8" id="KW-0505">Motor protein</keyword>
<reference evidence="10 11" key="1">
    <citation type="submission" date="2012-04" db="EMBL/GenBank/DDBJ databases">
        <title>The Genome Sequence of Saprolegnia declina VS20.</title>
        <authorList>
            <consortium name="The Broad Institute Genome Sequencing Platform"/>
            <person name="Russ C."/>
            <person name="Nusbaum C."/>
            <person name="Tyler B."/>
            <person name="van West P."/>
            <person name="Dieguez-Uribeondo J."/>
            <person name="de Bruijn I."/>
            <person name="Tripathy S."/>
            <person name="Jiang R."/>
            <person name="Young S.K."/>
            <person name="Zeng Q."/>
            <person name="Gargeya S."/>
            <person name="Fitzgerald M."/>
            <person name="Haas B."/>
            <person name="Abouelleil A."/>
            <person name="Alvarado L."/>
            <person name="Arachchi H.M."/>
            <person name="Berlin A."/>
            <person name="Chapman S.B."/>
            <person name="Goldberg J."/>
            <person name="Griggs A."/>
            <person name="Gujja S."/>
            <person name="Hansen M."/>
            <person name="Howarth C."/>
            <person name="Imamovic A."/>
            <person name="Larimer J."/>
            <person name="McCowen C."/>
            <person name="Montmayeur A."/>
            <person name="Murphy C."/>
            <person name="Neiman D."/>
            <person name="Pearson M."/>
            <person name="Priest M."/>
            <person name="Roberts A."/>
            <person name="Saif S."/>
            <person name="Shea T."/>
            <person name="Sisk P."/>
            <person name="Sykes S."/>
            <person name="Wortman J."/>
            <person name="Nusbaum C."/>
            <person name="Birren B."/>
        </authorList>
    </citation>
    <scope>NUCLEOTIDE SEQUENCE [LARGE SCALE GENOMIC DNA]</scope>
    <source>
        <strain evidence="10 11">VS20</strain>
    </source>
</reference>
<keyword evidence="5" id="KW-0677">Repeat</keyword>
<comment type="subcellular location">
    <subcellularLocation>
        <location evidence="1">Cytoplasm</location>
        <location evidence="1">Cytoskeleton</location>
    </subcellularLocation>
</comment>
<dbReference type="AlphaFoldDB" id="T0PIS5"/>
<dbReference type="RefSeq" id="XP_008621299.1">
    <property type="nucleotide sequence ID" value="XM_008623077.1"/>
</dbReference>
<evidence type="ECO:0000256" key="7">
    <source>
        <dbReference type="ARBA" id="ARBA00023054"/>
    </source>
</evidence>
<gene>
    <name evidence="10" type="ORF">SDRG_16854</name>
</gene>
<dbReference type="PANTHER" id="PTHR45783:SF3">
    <property type="entry name" value="KINESIN LIGHT CHAIN"/>
    <property type="match status" value="1"/>
</dbReference>
<keyword evidence="7" id="KW-0175">Coiled coil</keyword>
<keyword evidence="3" id="KW-0963">Cytoplasm</keyword>
<dbReference type="Gene3D" id="1.25.40.10">
    <property type="entry name" value="Tetratricopeptide repeat domain"/>
    <property type="match status" value="2"/>
</dbReference>
<evidence type="ECO:0000256" key="5">
    <source>
        <dbReference type="ARBA" id="ARBA00022737"/>
    </source>
</evidence>
<dbReference type="STRING" id="1156394.T0PIS5"/>
<comment type="similarity">
    <text evidence="2">Belongs to the kinesin light chain family.</text>
</comment>
<keyword evidence="11" id="KW-1185">Reference proteome</keyword>
<dbReference type="InParanoid" id="T0PIS5"/>
<evidence type="ECO:0000256" key="6">
    <source>
        <dbReference type="ARBA" id="ARBA00022803"/>
    </source>
</evidence>
<evidence type="ECO:0000256" key="8">
    <source>
        <dbReference type="ARBA" id="ARBA00023175"/>
    </source>
</evidence>
<keyword evidence="9" id="KW-0206">Cytoskeleton</keyword>
<dbReference type="GO" id="GO:0005874">
    <property type="term" value="C:microtubule"/>
    <property type="evidence" value="ECO:0007669"/>
    <property type="project" value="UniProtKB-KW"/>
</dbReference>
<organism evidence="10 11">
    <name type="scientific">Saprolegnia diclina (strain VS20)</name>
    <dbReference type="NCBI Taxonomy" id="1156394"/>
    <lineage>
        <taxon>Eukaryota</taxon>
        <taxon>Sar</taxon>
        <taxon>Stramenopiles</taxon>
        <taxon>Oomycota</taxon>
        <taxon>Saprolegniomycetes</taxon>
        <taxon>Saprolegniales</taxon>
        <taxon>Saprolegniaceae</taxon>
        <taxon>Saprolegnia</taxon>
    </lineage>
</organism>
<evidence type="ECO:0000256" key="3">
    <source>
        <dbReference type="ARBA" id="ARBA00022490"/>
    </source>
</evidence>
<dbReference type="eggNOG" id="KOG1840">
    <property type="taxonomic scope" value="Eukaryota"/>
</dbReference>
<dbReference type="GO" id="GO:0007018">
    <property type="term" value="P:microtubule-based movement"/>
    <property type="evidence" value="ECO:0007669"/>
    <property type="project" value="TreeGrafter"/>
</dbReference>
<dbReference type="PANTHER" id="PTHR45783">
    <property type="entry name" value="KINESIN LIGHT CHAIN"/>
    <property type="match status" value="1"/>
</dbReference>
<evidence type="ECO:0000313" key="10">
    <source>
        <dbReference type="EMBL" id="EQC25274.1"/>
    </source>
</evidence>
<dbReference type="GeneID" id="19957581"/>
<dbReference type="Proteomes" id="UP000030762">
    <property type="component" value="Unassembled WGS sequence"/>
</dbReference>
<sequence length="505" mass="56533">MLATVKSEDSEATVPSDRDGIFELIRAETSFVAVDRLIFSTLSSWIRTTLEASIAATSSLVEKAKRWRQLGLIADNLNEYVTSERCFREARALYDHVEGPLDAETLMLQSLVAFAMAHQGKPQSEWEPLFRDTLALATEHLGETHPSTLATRSNLVKSLGQFGDFVAALPLALDDFERRRSLHGLYDYRTANILSEIGKIYVHLAEPRMAMRWLRKAFSIREALLGHEHASTMATLSLLVVALMYMGAAVEAAALAKDVAASRARTLGAEHPNTLESRLNEAACMLMTGDAEAATSALLSLQTLYEARHDLAPWLPIVYHDLGIAYAMLGKTDLARAYYIRNFQNVPTKFHAWLFFDTVLRFAPASVAEDLALVRDFVESTADDAPESWLESCVVCYRPILGSTVACAACPHDIYKFCTRCRDQRPSRLRRFCRHDPQATSWRTTVPPRRFFYEAALRSTANANYDDIELLFAAYETYCGTHKVPANERLARASIPSLNLGWHPM</sequence>
<dbReference type="OrthoDB" id="410679at2759"/>
<dbReference type="InterPro" id="IPR019734">
    <property type="entry name" value="TPR_rpt"/>
</dbReference>
<dbReference type="Pfam" id="PF13374">
    <property type="entry name" value="TPR_10"/>
    <property type="match status" value="2"/>
</dbReference>
<evidence type="ECO:0000256" key="4">
    <source>
        <dbReference type="ARBA" id="ARBA00022701"/>
    </source>
</evidence>
<dbReference type="InterPro" id="IPR002151">
    <property type="entry name" value="Kinesin_light"/>
</dbReference>
<keyword evidence="4" id="KW-0493">Microtubule</keyword>